<evidence type="ECO:0000256" key="1">
    <source>
        <dbReference type="ARBA" id="ARBA00004275"/>
    </source>
</evidence>
<dbReference type="OrthoDB" id="3473569at2"/>
<name>A0A229SYR7_9PSEU</name>
<comment type="similarity">
    <text evidence="2">Belongs to the enoyl-CoA hydratase/isomerase family.</text>
</comment>
<dbReference type="Gene3D" id="3.90.226.10">
    <property type="entry name" value="2-enoyl-CoA Hydratase, Chain A, domain 1"/>
    <property type="match status" value="1"/>
</dbReference>
<keyword evidence="3" id="KW-0576">Peroxisome</keyword>
<dbReference type="RefSeq" id="WP_093950585.1">
    <property type="nucleotide sequence ID" value="NZ_NMUL01000030.1"/>
</dbReference>
<reference evidence="6" key="1">
    <citation type="submission" date="2017-07" db="EMBL/GenBank/DDBJ databases">
        <title>Comparative genome mining reveals phylogenetic distribution patterns of secondary metabolites in Amycolatopsis.</title>
        <authorList>
            <person name="Adamek M."/>
            <person name="Alanjary M."/>
            <person name="Sales-Ortells H."/>
            <person name="Goodfellow M."/>
            <person name="Bull A.T."/>
            <person name="Kalinowski J."/>
            <person name="Ziemert N."/>
        </authorList>
    </citation>
    <scope>NUCLEOTIDE SEQUENCE [LARGE SCALE GENOMIC DNA]</scope>
    <source>
        <strain evidence="6">H5</strain>
    </source>
</reference>
<keyword evidence="6" id="KW-1185">Reference proteome</keyword>
<dbReference type="Gene3D" id="1.10.12.10">
    <property type="entry name" value="Lyase 2-enoyl-coa Hydratase, Chain A, domain 2"/>
    <property type="match status" value="1"/>
</dbReference>
<sequence length="244" mass="25109">MSVSVAVENGAAHVRLTRGRGNPIDLATAEGLLDAARRCEHVRSVLLTAAGQSFCVGGDLREFAAADDLRAHLDRVTGALHEALRIFAALDAPVVAAVRGAVAGAGLGLLGVADLVVAAEDAGFVAAYTGIGYTPDAGVSWSLPRLVGPRRALDLLLTNRRLTAAEALAIGLVTSVVADPEQTAATLAERLAGPAFGVTKRLVRAGQAATFEQHLDVEARTIAEAAVSPHGRDGVAAFLTRKPM</sequence>
<dbReference type="Pfam" id="PF00378">
    <property type="entry name" value="ECH_1"/>
    <property type="match status" value="1"/>
</dbReference>
<dbReference type="EMBL" id="NMUL01000030">
    <property type="protein sequence ID" value="OXM64215.1"/>
    <property type="molecule type" value="Genomic_DNA"/>
</dbReference>
<accession>A0A229SYR7</accession>
<dbReference type="InterPro" id="IPR014748">
    <property type="entry name" value="Enoyl-CoA_hydra_C"/>
</dbReference>
<evidence type="ECO:0000313" key="6">
    <source>
        <dbReference type="Proteomes" id="UP000215199"/>
    </source>
</evidence>
<dbReference type="PANTHER" id="PTHR43684">
    <property type="match status" value="1"/>
</dbReference>
<dbReference type="InterPro" id="IPR001753">
    <property type="entry name" value="Enoyl-CoA_hydra/iso"/>
</dbReference>
<evidence type="ECO:0000256" key="4">
    <source>
        <dbReference type="ARBA" id="ARBA00023235"/>
    </source>
</evidence>
<evidence type="ECO:0000313" key="5">
    <source>
        <dbReference type="EMBL" id="OXM64215.1"/>
    </source>
</evidence>
<dbReference type="CDD" id="cd06558">
    <property type="entry name" value="crotonase-like"/>
    <property type="match status" value="1"/>
</dbReference>
<proteinExistence type="inferred from homology"/>
<evidence type="ECO:0000256" key="2">
    <source>
        <dbReference type="ARBA" id="ARBA00005254"/>
    </source>
</evidence>
<dbReference type="GO" id="GO:0004165">
    <property type="term" value="F:delta(3)-delta(2)-enoyl-CoA isomerase activity"/>
    <property type="evidence" value="ECO:0007669"/>
    <property type="project" value="UniProtKB-ARBA"/>
</dbReference>
<comment type="caution">
    <text evidence="5">The sequence shown here is derived from an EMBL/GenBank/DDBJ whole genome shotgun (WGS) entry which is preliminary data.</text>
</comment>
<dbReference type="PANTHER" id="PTHR43684:SF1">
    <property type="entry name" value="ENOYL-COA DELTA ISOMERASE 2"/>
    <property type="match status" value="1"/>
</dbReference>
<comment type="subcellular location">
    <subcellularLocation>
        <location evidence="1">Peroxisome</location>
    </subcellularLocation>
</comment>
<dbReference type="InterPro" id="IPR051053">
    <property type="entry name" value="ECH/Chromodomain_protein"/>
</dbReference>
<dbReference type="SUPFAM" id="SSF52096">
    <property type="entry name" value="ClpP/crotonase"/>
    <property type="match status" value="1"/>
</dbReference>
<protein>
    <submittedName>
        <fullName evidence="5">Enoyl-CoA hydratase</fullName>
    </submittedName>
</protein>
<dbReference type="InterPro" id="IPR029045">
    <property type="entry name" value="ClpP/crotonase-like_dom_sf"/>
</dbReference>
<evidence type="ECO:0000256" key="3">
    <source>
        <dbReference type="ARBA" id="ARBA00023140"/>
    </source>
</evidence>
<dbReference type="Proteomes" id="UP000215199">
    <property type="component" value="Unassembled WGS sequence"/>
</dbReference>
<dbReference type="AlphaFoldDB" id="A0A229SYR7"/>
<organism evidence="5 6">
    <name type="scientific">Amycolatopsis vastitatis</name>
    <dbReference type="NCBI Taxonomy" id="1905142"/>
    <lineage>
        <taxon>Bacteria</taxon>
        <taxon>Bacillati</taxon>
        <taxon>Actinomycetota</taxon>
        <taxon>Actinomycetes</taxon>
        <taxon>Pseudonocardiales</taxon>
        <taxon>Pseudonocardiaceae</taxon>
        <taxon>Amycolatopsis</taxon>
    </lineage>
</organism>
<gene>
    <name evidence="5" type="ORF">CF165_28185</name>
</gene>
<keyword evidence="4" id="KW-0413">Isomerase</keyword>